<dbReference type="GO" id="GO:0006310">
    <property type="term" value="P:DNA recombination"/>
    <property type="evidence" value="ECO:0007669"/>
    <property type="project" value="UniProtKB-KW"/>
</dbReference>
<evidence type="ECO:0000256" key="3">
    <source>
        <dbReference type="ARBA" id="ARBA00023172"/>
    </source>
</evidence>
<evidence type="ECO:0000313" key="6">
    <source>
        <dbReference type="Proteomes" id="UP000033616"/>
    </source>
</evidence>
<sequence length="152" mass="16979">MKWSDIDFTKKIWHIKKTKNGKPQDVPLTDDAMEILQGMKVTSKWVLPSDTSKSGHLEKPEGTWHKICAKAGIENLRIHDLRRTLASCLADFGASQHTIGIVLNHDDLKTTSIYARVSLEAVRQCMAKVTQMMNECTNAMHVNVTCAGTICV</sequence>
<proteinExistence type="inferred from homology"/>
<dbReference type="SUPFAM" id="SSF56349">
    <property type="entry name" value="DNA breaking-rejoining enzymes"/>
    <property type="match status" value="1"/>
</dbReference>
<dbReference type="PATRIC" id="fig|1359168.3.peg.176"/>
<comment type="similarity">
    <text evidence="1">Belongs to the 'phage' integrase family.</text>
</comment>
<dbReference type="InterPro" id="IPR002104">
    <property type="entry name" value="Integrase_catalytic"/>
</dbReference>
<dbReference type="InterPro" id="IPR011010">
    <property type="entry name" value="DNA_brk_join_enz"/>
</dbReference>
<dbReference type="InterPro" id="IPR050808">
    <property type="entry name" value="Phage_Integrase"/>
</dbReference>
<evidence type="ECO:0000313" key="5">
    <source>
        <dbReference type="EMBL" id="KJV56093.1"/>
    </source>
</evidence>
<dbReference type="PANTHER" id="PTHR30629">
    <property type="entry name" value="PROPHAGE INTEGRASE"/>
    <property type="match status" value="1"/>
</dbReference>
<dbReference type="GO" id="GO:0015074">
    <property type="term" value="P:DNA integration"/>
    <property type="evidence" value="ECO:0007669"/>
    <property type="project" value="UniProtKB-KW"/>
</dbReference>
<dbReference type="PROSITE" id="PS51898">
    <property type="entry name" value="TYR_RECOMBINASE"/>
    <property type="match status" value="1"/>
</dbReference>
<dbReference type="Pfam" id="PF00589">
    <property type="entry name" value="Phage_integrase"/>
    <property type="match status" value="1"/>
</dbReference>
<keyword evidence="2" id="KW-0229">DNA integration</keyword>
<keyword evidence="6" id="KW-1185">Reference proteome</keyword>
<name>A0A0F3MK08_9RICK</name>
<dbReference type="PANTHER" id="PTHR30629:SF2">
    <property type="entry name" value="PROPHAGE INTEGRASE INTS-RELATED"/>
    <property type="match status" value="1"/>
</dbReference>
<dbReference type="InterPro" id="IPR013762">
    <property type="entry name" value="Integrase-like_cat_sf"/>
</dbReference>
<gene>
    <name evidence="5" type="ORF">OCHUTO_0578</name>
</gene>
<reference evidence="5 6" key="1">
    <citation type="submission" date="2015-02" db="EMBL/GenBank/DDBJ databases">
        <title>Genome Sequencing of Rickettsiales.</title>
        <authorList>
            <person name="Daugherty S.C."/>
            <person name="Su Q."/>
            <person name="Abolude K."/>
            <person name="Beier-Sexton M."/>
            <person name="Carlyon J.A."/>
            <person name="Carter R."/>
            <person name="Day N.P."/>
            <person name="Dumler S.J."/>
            <person name="Dyachenko V."/>
            <person name="Godinez A."/>
            <person name="Kurtti T.J."/>
            <person name="Lichay M."/>
            <person name="Mullins K.E."/>
            <person name="Ott S."/>
            <person name="Pappas-Brown V."/>
            <person name="Paris D.H."/>
            <person name="Patel P."/>
            <person name="Richards A.L."/>
            <person name="Sadzewicz L."/>
            <person name="Sears K."/>
            <person name="Seidman D."/>
            <person name="Sengamalay N."/>
            <person name="Stenos J."/>
            <person name="Tallon L.J."/>
            <person name="Vincent G."/>
            <person name="Fraser C.M."/>
            <person name="Munderloh U."/>
            <person name="Dunning-Hotopp J.C."/>
        </authorList>
    </citation>
    <scope>NUCLEOTIDE SEQUENCE [LARGE SCALE GENOMIC DNA]</scope>
    <source>
        <strain evidence="5 6">Fuller</strain>
    </source>
</reference>
<evidence type="ECO:0000259" key="4">
    <source>
        <dbReference type="PROSITE" id="PS51898"/>
    </source>
</evidence>
<accession>A0A0F3MK08</accession>
<dbReference type="AlphaFoldDB" id="A0A0F3MK08"/>
<dbReference type="GO" id="GO:0003677">
    <property type="term" value="F:DNA binding"/>
    <property type="evidence" value="ECO:0007669"/>
    <property type="project" value="InterPro"/>
</dbReference>
<dbReference type="STRING" id="1359168.OCHUTO_0578"/>
<dbReference type="Proteomes" id="UP000033616">
    <property type="component" value="Unassembled WGS sequence"/>
</dbReference>
<dbReference type="CDD" id="cd00796">
    <property type="entry name" value="INT_Rci_Hp1_C"/>
    <property type="match status" value="1"/>
</dbReference>
<evidence type="ECO:0000256" key="1">
    <source>
        <dbReference type="ARBA" id="ARBA00008857"/>
    </source>
</evidence>
<keyword evidence="3" id="KW-0233">DNA recombination</keyword>
<feature type="domain" description="Tyr recombinase" evidence="4">
    <location>
        <begin position="1"/>
        <end position="127"/>
    </location>
</feature>
<evidence type="ECO:0000256" key="2">
    <source>
        <dbReference type="ARBA" id="ARBA00022908"/>
    </source>
</evidence>
<dbReference type="EMBL" id="LANP01000013">
    <property type="protein sequence ID" value="KJV56093.1"/>
    <property type="molecule type" value="Genomic_DNA"/>
</dbReference>
<protein>
    <submittedName>
        <fullName evidence="5">Phage integrase family protein</fullName>
    </submittedName>
</protein>
<dbReference type="Gene3D" id="1.10.443.10">
    <property type="entry name" value="Intergrase catalytic core"/>
    <property type="match status" value="1"/>
</dbReference>
<comment type="caution">
    <text evidence="5">The sequence shown here is derived from an EMBL/GenBank/DDBJ whole genome shotgun (WGS) entry which is preliminary data.</text>
</comment>
<organism evidence="5 6">
    <name type="scientific">Orientia chuto str. Dubai</name>
    <dbReference type="NCBI Taxonomy" id="1359168"/>
    <lineage>
        <taxon>Bacteria</taxon>
        <taxon>Pseudomonadati</taxon>
        <taxon>Pseudomonadota</taxon>
        <taxon>Alphaproteobacteria</taxon>
        <taxon>Rickettsiales</taxon>
        <taxon>Rickettsiaceae</taxon>
        <taxon>Rickettsieae</taxon>
        <taxon>Orientia</taxon>
    </lineage>
</organism>